<accession>A0A090QMJ7</accession>
<name>A0A090QMJ7_9GAMM</name>
<dbReference type="STRING" id="754436.JCM19237_1047"/>
<dbReference type="Proteomes" id="UP000036426">
    <property type="component" value="Unassembled WGS sequence"/>
</dbReference>
<keyword evidence="4" id="KW-1185">Reference proteome</keyword>
<sequence>MKVAMQCPECHSTSGLNRVRRRWHEKSLTITGQEKLQCPDCQSYFMRGLGQQRLLYIGNHNAVAKKVPEFEYD</sequence>
<dbReference type="EMBL" id="LDOV01000037">
    <property type="protein sequence ID" value="KLU99106.1"/>
    <property type="molecule type" value="Genomic_DNA"/>
</dbReference>
<evidence type="ECO:0000313" key="2">
    <source>
        <dbReference type="EMBL" id="KLU99106.1"/>
    </source>
</evidence>
<dbReference type="AlphaFoldDB" id="A0A090QMJ7"/>
<dbReference type="EMBL" id="BBMN01000004">
    <property type="protein sequence ID" value="GAL04375.1"/>
    <property type="molecule type" value="Genomic_DNA"/>
</dbReference>
<protein>
    <submittedName>
        <fullName evidence="1">Uncharacterized protein</fullName>
    </submittedName>
</protein>
<gene>
    <name evidence="2" type="ORF">ABT58_19025</name>
    <name evidence="1" type="ORF">JCM19237_1047</name>
</gene>
<dbReference type="RefSeq" id="WP_047876025.1">
    <property type="nucleotide sequence ID" value="NZ_BMYC01000006.1"/>
</dbReference>
<reference evidence="2 4" key="2">
    <citation type="submission" date="2015-05" db="EMBL/GenBank/DDBJ databases">
        <title>Photobacterium galathea sp. nov.</title>
        <authorList>
            <person name="Machado H."/>
            <person name="Gram L."/>
        </authorList>
    </citation>
    <scope>NUCLEOTIDE SEQUENCE [LARGE SCALE GENOMIC DNA]</scope>
    <source>
        <strain evidence="2 4">DSM 25995</strain>
    </source>
</reference>
<dbReference type="Proteomes" id="UP000029227">
    <property type="component" value="Unassembled WGS sequence"/>
</dbReference>
<dbReference type="PATRIC" id="fig|754436.4.peg.4024"/>
<organism evidence="1 3">
    <name type="scientific">Photobacterium aphoticum</name>
    <dbReference type="NCBI Taxonomy" id="754436"/>
    <lineage>
        <taxon>Bacteria</taxon>
        <taxon>Pseudomonadati</taxon>
        <taxon>Pseudomonadota</taxon>
        <taxon>Gammaproteobacteria</taxon>
        <taxon>Vibrionales</taxon>
        <taxon>Vibrionaceae</taxon>
        <taxon>Photobacterium</taxon>
    </lineage>
</organism>
<reference evidence="1 3" key="1">
    <citation type="journal article" date="2014" name="Genome Announc.">
        <title>Draft Genome Sequences of Two Vibrionaceae Species, Vibrio ponticus C121 and Photobacterium aphoticum C119, Isolated as Coral Reef Microbiota.</title>
        <authorList>
            <person name="Al-saari N."/>
            <person name="Meirelles P.M."/>
            <person name="Mino S."/>
            <person name="Suda W."/>
            <person name="Oshima K."/>
            <person name="Hattori M."/>
            <person name="Ohkuma M."/>
            <person name="Thompson F.L."/>
            <person name="Gomez-Gil B."/>
            <person name="Sawabe T."/>
            <person name="Sawabe T."/>
        </authorList>
    </citation>
    <scope>NUCLEOTIDE SEQUENCE [LARGE SCALE GENOMIC DNA]</scope>
    <source>
        <strain evidence="1 3">JCM 19237</strain>
    </source>
</reference>
<dbReference type="OrthoDB" id="5817338at2"/>
<comment type="caution">
    <text evidence="1">The sequence shown here is derived from an EMBL/GenBank/DDBJ whole genome shotgun (WGS) entry which is preliminary data.</text>
</comment>
<evidence type="ECO:0000313" key="1">
    <source>
        <dbReference type="EMBL" id="GAL04375.1"/>
    </source>
</evidence>
<proteinExistence type="predicted"/>
<evidence type="ECO:0000313" key="4">
    <source>
        <dbReference type="Proteomes" id="UP000036426"/>
    </source>
</evidence>
<evidence type="ECO:0000313" key="3">
    <source>
        <dbReference type="Proteomes" id="UP000029227"/>
    </source>
</evidence>